<reference evidence="9" key="1">
    <citation type="submission" date="2025-08" db="UniProtKB">
        <authorList>
            <consortium name="RefSeq"/>
        </authorList>
    </citation>
    <scope>IDENTIFICATION</scope>
    <source>
        <strain evidence="9">11010-0011.00</strain>
        <tissue evidence="9">Whole body</tissue>
    </source>
</reference>
<dbReference type="PANTHER" id="PTHR19282">
    <property type="entry name" value="TETRASPANIN"/>
    <property type="match status" value="1"/>
</dbReference>
<dbReference type="GeneID" id="115634118"/>
<dbReference type="InterPro" id="IPR000301">
    <property type="entry name" value="Tetraspanin_animals"/>
</dbReference>
<feature type="transmembrane region" description="Helical" evidence="7">
    <location>
        <begin position="7"/>
        <end position="28"/>
    </location>
</feature>
<dbReference type="Proteomes" id="UP000504634">
    <property type="component" value="Unplaced"/>
</dbReference>
<comment type="subcellular location">
    <subcellularLocation>
        <location evidence="1 7">Membrane</location>
        <topology evidence="1 7">Multi-pass membrane protein</topology>
    </subcellularLocation>
</comment>
<name>A0A6J2UJZ8_DROLE</name>
<accession>A0A6J2UJZ8</accession>
<dbReference type="RefSeq" id="XP_030387542.1">
    <property type="nucleotide sequence ID" value="XM_030531682.1"/>
</dbReference>
<dbReference type="InterPro" id="IPR008952">
    <property type="entry name" value="Tetraspanin_EC2_sf"/>
</dbReference>
<evidence type="ECO:0000256" key="1">
    <source>
        <dbReference type="ARBA" id="ARBA00004141"/>
    </source>
</evidence>
<feature type="disulfide bond" evidence="6">
    <location>
        <begin position="139"/>
        <end position="176"/>
    </location>
</feature>
<keyword evidence="6" id="KW-1015">Disulfide bond</keyword>
<evidence type="ECO:0000256" key="5">
    <source>
        <dbReference type="ARBA" id="ARBA00023136"/>
    </source>
</evidence>
<dbReference type="PANTHER" id="PTHR19282:SF521">
    <property type="entry name" value="IP01817P-RELATED"/>
    <property type="match status" value="1"/>
</dbReference>
<proteinExistence type="inferred from homology"/>
<dbReference type="GO" id="GO:0005886">
    <property type="term" value="C:plasma membrane"/>
    <property type="evidence" value="ECO:0007669"/>
    <property type="project" value="TreeGrafter"/>
</dbReference>
<dbReference type="InterPro" id="IPR018499">
    <property type="entry name" value="Tetraspanin/Peripherin"/>
</dbReference>
<dbReference type="SUPFAM" id="SSF48652">
    <property type="entry name" value="Tetraspanin"/>
    <property type="match status" value="1"/>
</dbReference>
<evidence type="ECO:0000256" key="2">
    <source>
        <dbReference type="ARBA" id="ARBA00006840"/>
    </source>
</evidence>
<keyword evidence="3 7" id="KW-0812">Transmembrane</keyword>
<gene>
    <name evidence="9" type="primary">LOC115634118</name>
</gene>
<feature type="transmembrane region" description="Helical" evidence="7">
    <location>
        <begin position="48"/>
        <end position="67"/>
    </location>
</feature>
<dbReference type="CDD" id="cd03127">
    <property type="entry name" value="tetraspanin_LEL"/>
    <property type="match status" value="1"/>
</dbReference>
<dbReference type="Gene3D" id="1.10.1450.10">
    <property type="entry name" value="Tetraspanin"/>
    <property type="match status" value="1"/>
</dbReference>
<evidence type="ECO:0000256" key="3">
    <source>
        <dbReference type="ARBA" id="ARBA00022692"/>
    </source>
</evidence>
<evidence type="ECO:0000313" key="8">
    <source>
        <dbReference type="Proteomes" id="UP000504634"/>
    </source>
</evidence>
<dbReference type="Pfam" id="PF00335">
    <property type="entry name" value="Tetraspanin"/>
    <property type="match status" value="1"/>
</dbReference>
<keyword evidence="5 7" id="KW-0472">Membrane</keyword>
<dbReference type="OrthoDB" id="6239677at2759"/>
<evidence type="ECO:0000256" key="4">
    <source>
        <dbReference type="ARBA" id="ARBA00022989"/>
    </source>
</evidence>
<feature type="disulfide bond" evidence="6">
    <location>
        <begin position="140"/>
        <end position="160"/>
    </location>
</feature>
<evidence type="ECO:0000256" key="6">
    <source>
        <dbReference type="PIRSR" id="PIRSR002419-1"/>
    </source>
</evidence>
<evidence type="ECO:0000313" key="9">
    <source>
        <dbReference type="RefSeq" id="XP_030387542.1"/>
    </source>
</evidence>
<evidence type="ECO:0000256" key="7">
    <source>
        <dbReference type="RuleBase" id="RU361218"/>
    </source>
</evidence>
<comment type="similarity">
    <text evidence="2 7">Belongs to the tetraspanin (TM4SF) family.</text>
</comment>
<dbReference type="PRINTS" id="PR00259">
    <property type="entry name" value="TMFOUR"/>
</dbReference>
<feature type="transmembrane region" description="Helical" evidence="7">
    <location>
        <begin position="79"/>
        <end position="103"/>
    </location>
</feature>
<protein>
    <recommendedName>
        <fullName evidence="7">Tetraspanin</fullName>
    </recommendedName>
</protein>
<organism evidence="8 9">
    <name type="scientific">Drosophila lebanonensis</name>
    <name type="common">Fruit fly</name>
    <name type="synonym">Scaptodrosophila lebanonensis</name>
    <dbReference type="NCBI Taxonomy" id="7225"/>
    <lineage>
        <taxon>Eukaryota</taxon>
        <taxon>Metazoa</taxon>
        <taxon>Ecdysozoa</taxon>
        <taxon>Arthropoda</taxon>
        <taxon>Hexapoda</taxon>
        <taxon>Insecta</taxon>
        <taxon>Pterygota</taxon>
        <taxon>Neoptera</taxon>
        <taxon>Endopterygota</taxon>
        <taxon>Diptera</taxon>
        <taxon>Brachycera</taxon>
        <taxon>Muscomorpha</taxon>
        <taxon>Ephydroidea</taxon>
        <taxon>Drosophilidae</taxon>
        <taxon>Scaptodrosophila</taxon>
    </lineage>
</organism>
<dbReference type="AlphaFoldDB" id="A0A6J2UJZ8"/>
<keyword evidence="4 7" id="KW-1133">Transmembrane helix</keyword>
<sequence>MHCSTRMLGHFLCLINLICALIGVLLIWYGAWLLGSIAEQPLDHGENLAAVLCILLGIVVVLASIYGTVSVGMESKTMLISYAVLLVLLLIIQLIMFSISYAASRDALPDALKEGFEDLWNPQHTGNSTLNAYEEWLHCCGRNSAEDYFLLDKELPQNCCVEHDCTRVMNLYLEGCELKFKEYISKKTSNFNSISWILIITEFVGSVLACYLVDSIRNHRDRVRFYS</sequence>
<feature type="transmembrane region" description="Helical" evidence="7">
    <location>
        <begin position="193"/>
        <end position="213"/>
    </location>
</feature>
<keyword evidence="8" id="KW-1185">Reference proteome</keyword>
<dbReference type="PIRSF" id="PIRSF002419">
    <property type="entry name" value="Tetraspanin"/>
    <property type="match status" value="1"/>
</dbReference>